<keyword evidence="2" id="KW-0677">Repeat</keyword>
<evidence type="ECO:0000256" key="1">
    <source>
        <dbReference type="ARBA" id="ARBA00022574"/>
    </source>
</evidence>
<dbReference type="InterPro" id="IPR001680">
    <property type="entry name" value="WD40_rpt"/>
</dbReference>
<dbReference type="SUPFAM" id="SSF50998">
    <property type="entry name" value="Quinoprotein alcohol dehydrogenase-like"/>
    <property type="match status" value="1"/>
</dbReference>
<gene>
    <name evidence="6" type="ORF">ACFHYQ_29290</name>
</gene>
<evidence type="ECO:0000256" key="3">
    <source>
        <dbReference type="PROSITE-ProRule" id="PRU00221"/>
    </source>
</evidence>
<accession>A0ABV6UDZ3</accession>
<feature type="compositionally biased region" description="Basic and acidic residues" evidence="4">
    <location>
        <begin position="17"/>
        <end position="34"/>
    </location>
</feature>
<feature type="region of interest" description="Disordered" evidence="4">
    <location>
        <begin position="14"/>
        <end position="34"/>
    </location>
</feature>
<evidence type="ECO:0000313" key="7">
    <source>
        <dbReference type="Proteomes" id="UP001589870"/>
    </source>
</evidence>
<proteinExistence type="predicted"/>
<evidence type="ECO:0000259" key="5">
    <source>
        <dbReference type="Pfam" id="PF12894"/>
    </source>
</evidence>
<feature type="repeat" description="WD" evidence="3">
    <location>
        <begin position="267"/>
        <end position="308"/>
    </location>
</feature>
<feature type="repeat" description="WD" evidence="3">
    <location>
        <begin position="309"/>
        <end position="349"/>
    </location>
</feature>
<dbReference type="Proteomes" id="UP001589870">
    <property type="component" value="Unassembled WGS sequence"/>
</dbReference>
<dbReference type="InterPro" id="IPR024977">
    <property type="entry name" value="Apc4-like_WD40_dom"/>
</dbReference>
<dbReference type="InterPro" id="IPR011659">
    <property type="entry name" value="WD40"/>
</dbReference>
<reference evidence="6 7" key="1">
    <citation type="submission" date="2024-09" db="EMBL/GenBank/DDBJ databases">
        <authorList>
            <person name="Sun Q."/>
            <person name="Mori K."/>
        </authorList>
    </citation>
    <scope>NUCLEOTIDE SEQUENCE [LARGE SCALE GENOMIC DNA]</scope>
    <source>
        <strain evidence="6 7">TBRC 1851</strain>
    </source>
</reference>
<dbReference type="PANTHER" id="PTHR44129">
    <property type="entry name" value="WD REPEAT-CONTAINING PROTEIN POP1"/>
    <property type="match status" value="1"/>
</dbReference>
<dbReference type="RefSeq" id="WP_394304384.1">
    <property type="nucleotide sequence ID" value="NZ_JBHMQT010000076.1"/>
</dbReference>
<comment type="caution">
    <text evidence="6">The sequence shown here is derived from an EMBL/GenBank/DDBJ whole genome shotgun (WGS) entry which is preliminary data.</text>
</comment>
<evidence type="ECO:0000256" key="4">
    <source>
        <dbReference type="SAM" id="MobiDB-lite"/>
    </source>
</evidence>
<sequence>MAWSPDGQRIAFSMKSRLRDPEVDSDNPKRHSRGIVEVRDIEGRPQGRRTVSDFDQSNLLWSPDGKYIASTGWPHPRISIWHLDSNEVAAISDSSIRRMACNPGDGKIIVGYGRPLKLSLLIDRNEGTGLEIAKRMTSDSEIGLRHLAWSPEGDRVALALETVEVRDTTTGSLLRNLPYAPSLLGGLAWSPDGQYMAMSSHDFFLREESQVVVWDIEARHLIATMTKAGLHSGPVSWSRTGTWLAGVDGDGTILVWDPHTGAISARLNPPAAKTKELTWSPQEDVLAVGADDGRIQIWNVPATELVSQCLGHESSIQRLAWKPDGSVLASADGREVRLWSPLSGKTLAILDAPQYPAHDLVWSSSGRELTLAASNGTVRTWTLPDGSSAVIAKANALSLPELTSADRARFGIPSAMQEDIDWIDRDSFG</sequence>
<keyword evidence="7" id="KW-1185">Reference proteome</keyword>
<dbReference type="InterPro" id="IPR015943">
    <property type="entry name" value="WD40/YVTN_repeat-like_dom_sf"/>
</dbReference>
<dbReference type="InterPro" id="IPR011042">
    <property type="entry name" value="6-blade_b-propeller_TolB-like"/>
</dbReference>
<protein>
    <submittedName>
        <fullName evidence="6">WD40 repeat domain-containing protein</fullName>
    </submittedName>
</protein>
<dbReference type="SMART" id="SM00320">
    <property type="entry name" value="WD40"/>
    <property type="match status" value="6"/>
</dbReference>
<dbReference type="PROSITE" id="PS50082">
    <property type="entry name" value="WD_REPEATS_2"/>
    <property type="match status" value="2"/>
</dbReference>
<evidence type="ECO:0000313" key="6">
    <source>
        <dbReference type="EMBL" id="MFC0866395.1"/>
    </source>
</evidence>
<dbReference type="Gene3D" id="2.130.10.10">
    <property type="entry name" value="YVTN repeat-like/Quinoprotein amine dehydrogenase"/>
    <property type="match status" value="2"/>
</dbReference>
<evidence type="ECO:0000256" key="2">
    <source>
        <dbReference type="ARBA" id="ARBA00022737"/>
    </source>
</evidence>
<dbReference type="EMBL" id="JBHMQT010000076">
    <property type="protein sequence ID" value="MFC0866395.1"/>
    <property type="molecule type" value="Genomic_DNA"/>
</dbReference>
<organism evidence="6 7">
    <name type="scientific">Sphaerimonospora cavernae</name>
    <dbReference type="NCBI Taxonomy" id="1740611"/>
    <lineage>
        <taxon>Bacteria</taxon>
        <taxon>Bacillati</taxon>
        <taxon>Actinomycetota</taxon>
        <taxon>Actinomycetes</taxon>
        <taxon>Streptosporangiales</taxon>
        <taxon>Streptosporangiaceae</taxon>
        <taxon>Sphaerimonospora</taxon>
    </lineage>
</organism>
<feature type="domain" description="Anaphase-promoting complex subunit 4-like WD40" evidence="5">
    <location>
        <begin position="273"/>
        <end position="310"/>
    </location>
</feature>
<dbReference type="InterPro" id="IPR050349">
    <property type="entry name" value="WD_LIS1/nudF_dynein_reg"/>
</dbReference>
<name>A0ABV6UDZ3_9ACTN</name>
<keyword evidence="1 3" id="KW-0853">WD repeat</keyword>
<dbReference type="Gene3D" id="2.120.10.30">
    <property type="entry name" value="TolB, C-terminal domain"/>
    <property type="match status" value="1"/>
</dbReference>
<dbReference type="Pfam" id="PF00400">
    <property type="entry name" value="WD40"/>
    <property type="match status" value="1"/>
</dbReference>
<dbReference type="InterPro" id="IPR011047">
    <property type="entry name" value="Quinoprotein_ADH-like_sf"/>
</dbReference>
<dbReference type="Pfam" id="PF12894">
    <property type="entry name" value="ANAPC4_WD40"/>
    <property type="match status" value="1"/>
</dbReference>
<dbReference type="Pfam" id="PF07676">
    <property type="entry name" value="PD40"/>
    <property type="match status" value="2"/>
</dbReference>